<evidence type="ECO:0000313" key="11">
    <source>
        <dbReference type="Proteomes" id="UP000245884"/>
    </source>
</evidence>
<comment type="cofactor">
    <cofactor evidence="1">
        <name>Mn(2+)</name>
        <dbReference type="ChEBI" id="CHEBI:29035"/>
    </cofactor>
</comment>
<dbReference type="Pfam" id="PF16189">
    <property type="entry name" value="Creatinase_N_2"/>
    <property type="match status" value="1"/>
</dbReference>
<dbReference type="PROSITE" id="PS00491">
    <property type="entry name" value="PROLINE_PEPTIDASE"/>
    <property type="match status" value="1"/>
</dbReference>
<evidence type="ECO:0000259" key="7">
    <source>
        <dbReference type="Pfam" id="PF00557"/>
    </source>
</evidence>
<dbReference type="InterPro" id="IPR033740">
    <property type="entry name" value="Pept_M24B"/>
</dbReference>
<evidence type="ECO:0000256" key="6">
    <source>
        <dbReference type="RuleBase" id="RU000590"/>
    </source>
</evidence>
<dbReference type="InterPro" id="IPR029149">
    <property type="entry name" value="Creatin/AminoP/Spt16_N"/>
</dbReference>
<dbReference type="InterPro" id="IPR000587">
    <property type="entry name" value="Creatinase_N"/>
</dbReference>
<proteinExistence type="inferred from homology"/>
<dbReference type="RefSeq" id="XP_025365457.1">
    <property type="nucleotide sequence ID" value="XM_025505234.1"/>
</dbReference>
<dbReference type="Gene3D" id="3.90.230.10">
    <property type="entry name" value="Creatinase/methionine aminopeptidase superfamily"/>
    <property type="match status" value="1"/>
</dbReference>
<evidence type="ECO:0000313" key="10">
    <source>
        <dbReference type="EMBL" id="PWN30845.1"/>
    </source>
</evidence>
<evidence type="ECO:0000256" key="5">
    <source>
        <dbReference type="ARBA" id="ARBA00023211"/>
    </source>
</evidence>
<dbReference type="STRING" id="1569628.A0A316V5Y9"/>
<comment type="similarity">
    <text evidence="2 6">Belongs to the peptidase M24B family.</text>
</comment>
<keyword evidence="3 6" id="KW-0479">Metal-binding</keyword>
<dbReference type="GO" id="GO:0005737">
    <property type="term" value="C:cytoplasm"/>
    <property type="evidence" value="ECO:0007669"/>
    <property type="project" value="UniProtKB-ARBA"/>
</dbReference>
<protein>
    <submittedName>
        <fullName evidence="10">Creatinase/aminopeptidase</fullName>
    </submittedName>
</protein>
<dbReference type="PANTHER" id="PTHR43763:SF6">
    <property type="entry name" value="XAA-PRO AMINOPEPTIDASE 1"/>
    <property type="match status" value="1"/>
</dbReference>
<dbReference type="CDD" id="cd01085">
    <property type="entry name" value="APP"/>
    <property type="match status" value="1"/>
</dbReference>
<dbReference type="InterPro" id="IPR000994">
    <property type="entry name" value="Pept_M24"/>
</dbReference>
<dbReference type="GO" id="GO:0046872">
    <property type="term" value="F:metal ion binding"/>
    <property type="evidence" value="ECO:0007669"/>
    <property type="project" value="UniProtKB-KW"/>
</dbReference>
<gene>
    <name evidence="10" type="ORF">BDZ90DRAFT_229838</name>
</gene>
<dbReference type="FunFam" id="3.90.230.10:FF:000007">
    <property type="entry name" value="Xaa-Pro aminopeptidase P"/>
    <property type="match status" value="1"/>
</dbReference>
<organism evidence="10 11">
    <name type="scientific">Jaminaea rosea</name>
    <dbReference type="NCBI Taxonomy" id="1569628"/>
    <lineage>
        <taxon>Eukaryota</taxon>
        <taxon>Fungi</taxon>
        <taxon>Dikarya</taxon>
        <taxon>Basidiomycota</taxon>
        <taxon>Ustilaginomycotina</taxon>
        <taxon>Exobasidiomycetes</taxon>
        <taxon>Microstromatales</taxon>
        <taxon>Microstromatales incertae sedis</taxon>
        <taxon>Jaminaea</taxon>
    </lineage>
</organism>
<feature type="domain" description="Peptidase M24 C-terminal" evidence="9">
    <location>
        <begin position="676"/>
        <end position="740"/>
    </location>
</feature>
<keyword evidence="5" id="KW-0464">Manganese</keyword>
<evidence type="ECO:0000256" key="1">
    <source>
        <dbReference type="ARBA" id="ARBA00001936"/>
    </source>
</evidence>
<dbReference type="GeneID" id="37027057"/>
<dbReference type="SUPFAM" id="SSF53092">
    <property type="entry name" value="Creatinase/prolidase N-terminal domain"/>
    <property type="match status" value="1"/>
</dbReference>
<dbReference type="Gene3D" id="3.40.350.10">
    <property type="entry name" value="Creatinase/prolidase N-terminal domain"/>
    <property type="match status" value="2"/>
</dbReference>
<feature type="domain" description="Creatinase N-terminal" evidence="8">
    <location>
        <begin position="83"/>
        <end position="233"/>
    </location>
</feature>
<evidence type="ECO:0000256" key="3">
    <source>
        <dbReference type="ARBA" id="ARBA00022723"/>
    </source>
</evidence>
<keyword evidence="10" id="KW-0645">Protease</keyword>
<dbReference type="Pfam" id="PF00557">
    <property type="entry name" value="Peptidase_M24"/>
    <property type="match status" value="1"/>
</dbReference>
<dbReference type="EMBL" id="KZ819662">
    <property type="protein sequence ID" value="PWN30845.1"/>
    <property type="molecule type" value="Genomic_DNA"/>
</dbReference>
<dbReference type="AlphaFoldDB" id="A0A316V5Y9"/>
<dbReference type="InterPro" id="IPR036005">
    <property type="entry name" value="Creatinase/aminopeptidase-like"/>
</dbReference>
<evidence type="ECO:0000259" key="9">
    <source>
        <dbReference type="Pfam" id="PF16188"/>
    </source>
</evidence>
<dbReference type="SUPFAM" id="SSF55920">
    <property type="entry name" value="Creatinase/aminopeptidase"/>
    <property type="match status" value="1"/>
</dbReference>
<evidence type="ECO:0000259" key="8">
    <source>
        <dbReference type="Pfam" id="PF01321"/>
    </source>
</evidence>
<accession>A0A316V5Y9</accession>
<evidence type="ECO:0000256" key="4">
    <source>
        <dbReference type="ARBA" id="ARBA00022801"/>
    </source>
</evidence>
<dbReference type="Pfam" id="PF16188">
    <property type="entry name" value="Peptidase_M24_C"/>
    <property type="match status" value="1"/>
</dbReference>
<sequence length="742" mass="81435">MLLRQTSLARNFHRSLTTRVTTTSPQPLARLPCSATSAASPIQHLQPYHSPTLHRRAFYSSPSRAHQPDMGAINKGRIDTTARVAHLRALMAQHEVQAYVIPSEDAHASEYPAECDLRRTFITGFNGSAGTAVVTTVAPVTGSAAAKSDKEIGEPEALLFTDGRYFLQAGQQLQPEVWKLMKQGEEGVPTWTEYITSHLPPSSVVGIDPSLLAISDYQDLSKSMAKRNCSLKSLPTNLIDEIWNAIPSNDPEARPAAPRNEIFIQPLKYAGKSVAEKVNEVRIEVMKLNKERARQGVTLQGFVATMMDEVAWLLNLRGTDVPYNPVFFGFAIVPLQDKGPATAYLDHSKLTDEAREQLVEAGVAVKPYESFYADLAAIGSSLASAQGASEGEGKKEKFLIGKRGSLAVSDALGGLEKTDVDRSPVIDLKSIKNEVELEGFRHCHIQDGAALANYFAWLEAELQAGKTVREYEGSEKLKAFRAAMPGFKGESFTTISSTGPNAAVIHYSPSPEEGKSEVIEKTKIYLCDSGAQFQDGTTDVTRTLHFAPSEENPATLKEIRTAFTRVLQGHIAIDEAVFPKGTTGYLLDVLARRALWEEGLDYRHGTGHGVGSYLNVHEGPAGIGTRLVFNETPLRDAMVLSNEPGFYKDGSWGIRIENLVIVRPAKTQNNFGGKGYFTFEHLTLCPIQTSLIDASLLSVKEKEWINAYHDEVLKKVGPVLEKQGKDGELGLKWLERECKERV</sequence>
<dbReference type="Pfam" id="PF01321">
    <property type="entry name" value="Creatinase_N"/>
    <property type="match status" value="1"/>
</dbReference>
<keyword evidence="4" id="KW-0378">Hydrolase</keyword>
<name>A0A316V5Y9_9BASI</name>
<keyword evidence="11" id="KW-1185">Reference proteome</keyword>
<dbReference type="GO" id="GO:0070006">
    <property type="term" value="F:metalloaminopeptidase activity"/>
    <property type="evidence" value="ECO:0007669"/>
    <property type="project" value="InterPro"/>
</dbReference>
<evidence type="ECO:0000256" key="2">
    <source>
        <dbReference type="ARBA" id="ARBA00008766"/>
    </source>
</evidence>
<dbReference type="InterPro" id="IPR001131">
    <property type="entry name" value="Peptidase_M24B_aminopep-P_CS"/>
</dbReference>
<dbReference type="FunFam" id="3.40.350.10:FF:000003">
    <property type="entry name" value="Xaa-pro aminopeptidase P"/>
    <property type="match status" value="1"/>
</dbReference>
<dbReference type="InterPro" id="IPR050422">
    <property type="entry name" value="X-Pro_aminopeptidase_P"/>
</dbReference>
<dbReference type="PANTHER" id="PTHR43763">
    <property type="entry name" value="XAA-PRO AMINOPEPTIDASE 1"/>
    <property type="match status" value="1"/>
</dbReference>
<dbReference type="Proteomes" id="UP000245884">
    <property type="component" value="Unassembled WGS sequence"/>
</dbReference>
<feature type="domain" description="Peptidase M24" evidence="7">
    <location>
        <begin position="439"/>
        <end position="663"/>
    </location>
</feature>
<dbReference type="InterPro" id="IPR032416">
    <property type="entry name" value="Peptidase_M24_C"/>
</dbReference>
<keyword evidence="10" id="KW-0031">Aminopeptidase</keyword>
<reference evidence="10 11" key="1">
    <citation type="journal article" date="2018" name="Mol. Biol. Evol.">
        <title>Broad Genomic Sampling Reveals a Smut Pathogenic Ancestry of the Fungal Clade Ustilaginomycotina.</title>
        <authorList>
            <person name="Kijpornyongpan T."/>
            <person name="Mondo S.J."/>
            <person name="Barry K."/>
            <person name="Sandor L."/>
            <person name="Lee J."/>
            <person name="Lipzen A."/>
            <person name="Pangilinan J."/>
            <person name="LaButti K."/>
            <person name="Hainaut M."/>
            <person name="Henrissat B."/>
            <person name="Grigoriev I.V."/>
            <person name="Spatafora J.W."/>
            <person name="Aime M.C."/>
        </authorList>
    </citation>
    <scope>NUCLEOTIDE SEQUENCE [LARGE SCALE GENOMIC DNA]</scope>
    <source>
        <strain evidence="10 11">MCA 5214</strain>
    </source>
</reference>
<dbReference type="OrthoDB" id="9995434at2759"/>